<dbReference type="EMBL" id="KZ451950">
    <property type="protein sequence ID" value="PKA59205.1"/>
    <property type="molecule type" value="Genomic_DNA"/>
</dbReference>
<dbReference type="OrthoDB" id="1727805at2759"/>
<sequence>MEQEEWDLMDRQALGMIRFMLARNVTFNIVNEKTTSGLMKALCNMYEKPLASNKVYLMHRLFNLKMTEESSVTDHINEFNIITTQLSSVDINFDDEVKVLILLSSLPES</sequence>
<evidence type="ECO:0000313" key="1">
    <source>
        <dbReference type="EMBL" id="PKA59205.1"/>
    </source>
</evidence>
<proteinExistence type="predicted"/>
<name>A0A2I0AUI3_9ASPA</name>
<keyword evidence="1" id="KW-0378">Hydrolase</keyword>
<protein>
    <submittedName>
        <fullName evidence="1">Retrovirus-related Pol polyprotein from transposon TNT 1-94</fullName>
        <ecNumber evidence="1">3.1.13.-</ecNumber>
    </submittedName>
</protein>
<dbReference type="Pfam" id="PF14223">
    <property type="entry name" value="Retrotran_gag_2"/>
    <property type="match status" value="1"/>
</dbReference>
<keyword evidence="2" id="KW-1185">Reference proteome</keyword>
<evidence type="ECO:0000313" key="2">
    <source>
        <dbReference type="Proteomes" id="UP000236161"/>
    </source>
</evidence>
<accession>A0A2I0AUI3</accession>
<gene>
    <name evidence="1" type="ORF">AXF42_Ash001298</name>
</gene>
<dbReference type="EC" id="3.1.13.-" evidence="1"/>
<dbReference type="STRING" id="1088818.A0A2I0AUI3"/>
<organism evidence="1 2">
    <name type="scientific">Apostasia shenzhenica</name>
    <dbReference type="NCBI Taxonomy" id="1088818"/>
    <lineage>
        <taxon>Eukaryota</taxon>
        <taxon>Viridiplantae</taxon>
        <taxon>Streptophyta</taxon>
        <taxon>Embryophyta</taxon>
        <taxon>Tracheophyta</taxon>
        <taxon>Spermatophyta</taxon>
        <taxon>Magnoliopsida</taxon>
        <taxon>Liliopsida</taxon>
        <taxon>Asparagales</taxon>
        <taxon>Orchidaceae</taxon>
        <taxon>Apostasioideae</taxon>
        <taxon>Apostasia</taxon>
    </lineage>
</organism>
<dbReference type="AlphaFoldDB" id="A0A2I0AUI3"/>
<reference evidence="1 2" key="1">
    <citation type="journal article" date="2017" name="Nature">
        <title>The Apostasia genome and the evolution of orchids.</title>
        <authorList>
            <person name="Zhang G.Q."/>
            <person name="Liu K.W."/>
            <person name="Li Z."/>
            <person name="Lohaus R."/>
            <person name="Hsiao Y.Y."/>
            <person name="Niu S.C."/>
            <person name="Wang J.Y."/>
            <person name="Lin Y.C."/>
            <person name="Xu Q."/>
            <person name="Chen L.J."/>
            <person name="Yoshida K."/>
            <person name="Fujiwara S."/>
            <person name="Wang Z.W."/>
            <person name="Zhang Y.Q."/>
            <person name="Mitsuda N."/>
            <person name="Wang M."/>
            <person name="Liu G.H."/>
            <person name="Pecoraro L."/>
            <person name="Huang H.X."/>
            <person name="Xiao X.J."/>
            <person name="Lin M."/>
            <person name="Wu X.Y."/>
            <person name="Wu W.L."/>
            <person name="Chen Y.Y."/>
            <person name="Chang S.B."/>
            <person name="Sakamoto S."/>
            <person name="Ohme-Takagi M."/>
            <person name="Yagi M."/>
            <person name="Zeng S.J."/>
            <person name="Shen C.Y."/>
            <person name="Yeh C.M."/>
            <person name="Luo Y.B."/>
            <person name="Tsai W.C."/>
            <person name="Van de Peer Y."/>
            <person name="Liu Z.J."/>
        </authorList>
    </citation>
    <scope>NUCLEOTIDE SEQUENCE [LARGE SCALE GENOMIC DNA]</scope>
    <source>
        <strain evidence="2">cv. Shenzhen</strain>
        <tissue evidence="1">Stem</tissue>
    </source>
</reference>
<dbReference type="Proteomes" id="UP000236161">
    <property type="component" value="Unassembled WGS sequence"/>
</dbReference>
<dbReference type="GO" id="GO:0016787">
    <property type="term" value="F:hydrolase activity"/>
    <property type="evidence" value="ECO:0007669"/>
    <property type="project" value="UniProtKB-KW"/>
</dbReference>